<dbReference type="SMART" id="SM00903">
    <property type="entry name" value="Flavin_Reduct"/>
    <property type="match status" value="1"/>
</dbReference>
<protein>
    <submittedName>
        <fullName evidence="4">Flavin reductase family protein</fullName>
    </submittedName>
</protein>
<reference evidence="5" key="1">
    <citation type="journal article" date="2019" name="Int. J. Syst. Evol. Microbiol.">
        <title>The Global Catalogue of Microorganisms (GCM) 10K type strain sequencing project: providing services to taxonomists for standard genome sequencing and annotation.</title>
        <authorList>
            <consortium name="The Broad Institute Genomics Platform"/>
            <consortium name="The Broad Institute Genome Sequencing Center for Infectious Disease"/>
            <person name="Wu L."/>
            <person name="Ma J."/>
        </authorList>
    </citation>
    <scope>NUCLEOTIDE SEQUENCE [LARGE SCALE GENOMIC DNA]</scope>
    <source>
        <strain evidence="5">JCM 3272</strain>
    </source>
</reference>
<proteinExistence type="inferred from homology"/>
<dbReference type="SUPFAM" id="SSF50475">
    <property type="entry name" value="FMN-binding split barrel"/>
    <property type="match status" value="1"/>
</dbReference>
<dbReference type="Pfam" id="PF01613">
    <property type="entry name" value="Flavin_Reduct"/>
    <property type="match status" value="1"/>
</dbReference>
<accession>A0ABP5V0Z4</accession>
<dbReference type="InterPro" id="IPR002563">
    <property type="entry name" value="Flavin_Rdtase-like_dom"/>
</dbReference>
<name>A0ABP5V0Z4_9ACTN</name>
<comment type="caution">
    <text evidence="4">The sequence shown here is derived from an EMBL/GenBank/DDBJ whole genome shotgun (WGS) entry which is preliminary data.</text>
</comment>
<keyword evidence="2" id="KW-0560">Oxidoreductase</keyword>
<organism evidence="4 5">
    <name type="scientific">Dactylosporangium salmoneum</name>
    <dbReference type="NCBI Taxonomy" id="53361"/>
    <lineage>
        <taxon>Bacteria</taxon>
        <taxon>Bacillati</taxon>
        <taxon>Actinomycetota</taxon>
        <taxon>Actinomycetes</taxon>
        <taxon>Micromonosporales</taxon>
        <taxon>Micromonosporaceae</taxon>
        <taxon>Dactylosporangium</taxon>
    </lineage>
</organism>
<dbReference type="Gene3D" id="2.30.110.10">
    <property type="entry name" value="Electron Transport, Fmn-binding Protein, Chain A"/>
    <property type="match status" value="1"/>
</dbReference>
<feature type="domain" description="Flavin reductase like" evidence="3">
    <location>
        <begin position="18"/>
        <end position="161"/>
    </location>
</feature>
<dbReference type="Proteomes" id="UP001501444">
    <property type="component" value="Unassembled WGS sequence"/>
</dbReference>
<evidence type="ECO:0000313" key="5">
    <source>
        <dbReference type="Proteomes" id="UP001501444"/>
    </source>
</evidence>
<dbReference type="EMBL" id="BAAARV010000120">
    <property type="protein sequence ID" value="GAA2389802.1"/>
    <property type="molecule type" value="Genomic_DNA"/>
</dbReference>
<gene>
    <name evidence="4" type="ORF">GCM10010170_101620</name>
</gene>
<dbReference type="PANTHER" id="PTHR30466:SF11">
    <property type="entry name" value="FLAVIN-DEPENDENT MONOOXYGENASE, REDUCTASE SUBUNIT HSAB"/>
    <property type="match status" value="1"/>
</dbReference>
<evidence type="ECO:0000313" key="4">
    <source>
        <dbReference type="EMBL" id="GAA2389802.1"/>
    </source>
</evidence>
<evidence type="ECO:0000256" key="2">
    <source>
        <dbReference type="ARBA" id="ARBA00023002"/>
    </source>
</evidence>
<dbReference type="PANTHER" id="PTHR30466">
    <property type="entry name" value="FLAVIN REDUCTASE"/>
    <property type="match status" value="1"/>
</dbReference>
<dbReference type="InterPro" id="IPR050268">
    <property type="entry name" value="NADH-dep_flavin_reductase"/>
</dbReference>
<dbReference type="RefSeq" id="WP_344619951.1">
    <property type="nucleotide sequence ID" value="NZ_BAAARV010000120.1"/>
</dbReference>
<sequence length="164" mass="17344">MRSAESADLTPAELRLAFGAFPSGVAAVAALRDTVPVGLAASSFTSVSLDPPLVSVCMAHTSTTWPVLRRATRIGLSILAEGQYAACRALAARTGDRFADLSWQATDTGAVVIEGSPLCLECTVHAEVPAGDHDIVLLAIHGLLHRSDVAPLVFHRSRFRRLTD</sequence>
<dbReference type="InterPro" id="IPR012349">
    <property type="entry name" value="Split_barrel_FMN-bd"/>
</dbReference>
<keyword evidence="5" id="KW-1185">Reference proteome</keyword>
<evidence type="ECO:0000259" key="3">
    <source>
        <dbReference type="SMART" id="SM00903"/>
    </source>
</evidence>
<evidence type="ECO:0000256" key="1">
    <source>
        <dbReference type="ARBA" id="ARBA00008898"/>
    </source>
</evidence>
<comment type="similarity">
    <text evidence="1">Belongs to the non-flavoprotein flavin reductase family.</text>
</comment>